<evidence type="ECO:0000256" key="4">
    <source>
        <dbReference type="ARBA" id="ARBA00023143"/>
    </source>
</evidence>
<evidence type="ECO:0000259" key="7">
    <source>
        <dbReference type="Pfam" id="PF07195"/>
    </source>
</evidence>
<dbReference type="Proteomes" id="UP000503312">
    <property type="component" value="Chromosome"/>
</dbReference>
<dbReference type="GO" id="GO:0071973">
    <property type="term" value="P:bacterial-type flagellum-dependent cell motility"/>
    <property type="evidence" value="ECO:0007669"/>
    <property type="project" value="TreeGrafter"/>
</dbReference>
<sequence>MATSSTTSSTGSVTTSAIDVASIVSQLMTVENKPLDAITAKITGIQTKISDLGTIKGKIASLQSALQTFEDPSTYNNPVAQSGDASIVTAKASGGAVIGSVGVLVNQIATASSYALHKSASTVNGVTSYTDFPASNSTLAIDADHPFSLTVGGQTYSTATTSIVGTGTSGAITLTDLASWINALGANVSASTVQTGASSGWVLQIQGADTGAVNEVSNIGISAPSLASSFTAGTEGTPATQAITFNVLYSGESITVGGLTFTANTGLNPAQVAAVFSGLSAGATTKAGVTTGTYSGTFTSGWDSGSVTGTSTVGFTAKANAVGTAITSSVGTVGVATSSFTSGGAGAAATQTFTFNGLRGGESLTVGGLTFTANGGLSAASVAAAFSNLSAGATTKAGVTTGTYSGTFTSDWSTGSVANTSDVTFTAIANGAGSAIAYSSVANRITGNSFTAGTAGTPATQAITFNALNSGESITVGGLTFTANTNLSAANVAAAFTSLSAGATTKAGVTTGTYSGALLSGWDSGSVTGTSTVGFTAKTNAVGTAIPFSAGTGVSNIETLVTAQDAKAVIGGLSVTRSSNQFNDVVDGITFNLTGKSTSTNPTVVTVSQGADNSSSMITTLMQAYNDMVTTYNKLTANSSNSATPGTFATDPAMLSFVNNIKSMFAYGATDAGSATITGYTSSSQTMSLSSDGYIKVGSVKYNFAGTGGVGTTTPTVNQFVSWINSLKAGVNANFDGTKINIQNDQVNTGFTVDFSGLNATVTRSTTSLASLGLDIQLDGTMQFNTASYQKSVTSGLLAKLAKGLKVGYLGETSNLDSFIKAQIDNSKGALVTEISQQQDAITRLQEKKVDLQDHINQVQNNYISQYSALNALLFQLSSTSTSLASALTAITNINAGK</sequence>
<dbReference type="RefSeq" id="WP_173955332.1">
    <property type="nucleotide sequence ID" value="NZ_CP028942.1"/>
</dbReference>
<dbReference type="GO" id="GO:0009424">
    <property type="term" value="C:bacterial-type flagellum hook"/>
    <property type="evidence" value="ECO:0007669"/>
    <property type="project" value="UniProtKB-UniRule"/>
</dbReference>
<comment type="subunit">
    <text evidence="2 5">Homopentamer.</text>
</comment>
<reference evidence="8 9" key="1">
    <citation type="submission" date="2018-04" db="EMBL/GenBank/DDBJ databases">
        <title>Polynucleobacter sp. UH21B genome.</title>
        <authorList>
            <person name="Hahn M.W."/>
        </authorList>
    </citation>
    <scope>NUCLEOTIDE SEQUENCE [LARGE SCALE GENOMIC DNA]</scope>
    <source>
        <strain evidence="8 9">MWH-UH21B</strain>
    </source>
</reference>
<name>A0A6M9PNL9_9BURK</name>
<dbReference type="PANTHER" id="PTHR30288:SF0">
    <property type="entry name" value="FLAGELLAR HOOK-ASSOCIATED PROTEIN 2"/>
    <property type="match status" value="1"/>
</dbReference>
<accession>A0A6M9PNL9</accession>
<dbReference type="Pfam" id="PF07195">
    <property type="entry name" value="FliD_C"/>
    <property type="match status" value="1"/>
</dbReference>
<feature type="coiled-coil region" evidence="5">
    <location>
        <begin position="835"/>
        <end position="862"/>
    </location>
</feature>
<dbReference type="GO" id="GO:0005576">
    <property type="term" value="C:extracellular region"/>
    <property type="evidence" value="ECO:0007669"/>
    <property type="project" value="UniProtKB-SubCell"/>
</dbReference>
<keyword evidence="5" id="KW-0964">Secreted</keyword>
<feature type="domain" description="Flagellar hook-associated protein 2 C-terminal" evidence="7">
    <location>
        <begin position="563"/>
        <end position="677"/>
    </location>
</feature>
<comment type="function">
    <text evidence="5">Required for morphogenesis and for the elongation of the flagellar filament by facilitating polymerization of the flagellin monomers at the tip of growing filament. Forms a capping structure, which prevents flagellin subunits (transported through the central channel of the flagellum) from leaking out without polymerization at the distal end.</text>
</comment>
<evidence type="ECO:0000256" key="3">
    <source>
        <dbReference type="ARBA" id="ARBA00023054"/>
    </source>
</evidence>
<dbReference type="PANTHER" id="PTHR30288">
    <property type="entry name" value="FLAGELLAR CAP/ASSEMBLY PROTEIN FLID"/>
    <property type="match status" value="1"/>
</dbReference>
<dbReference type="InterPro" id="IPR040026">
    <property type="entry name" value="FliD"/>
</dbReference>
<gene>
    <name evidence="8" type="ORF">DCO17_02995</name>
</gene>
<dbReference type="Pfam" id="PF02465">
    <property type="entry name" value="FliD_N"/>
    <property type="match status" value="1"/>
</dbReference>
<evidence type="ECO:0000256" key="1">
    <source>
        <dbReference type="ARBA" id="ARBA00009764"/>
    </source>
</evidence>
<dbReference type="InterPro" id="IPR010809">
    <property type="entry name" value="FliD_C"/>
</dbReference>
<keyword evidence="4 5" id="KW-0975">Bacterial flagellum</keyword>
<protein>
    <recommendedName>
        <fullName evidence="5">Flagellar hook-associated protein 2</fullName>
        <shortName evidence="5">HAP2</shortName>
    </recommendedName>
    <alternativeName>
        <fullName evidence="5">Flagellar cap protein</fullName>
    </alternativeName>
</protein>
<comment type="subcellular location">
    <subcellularLocation>
        <location evidence="5">Secreted</location>
    </subcellularLocation>
    <subcellularLocation>
        <location evidence="5">Bacterial flagellum</location>
    </subcellularLocation>
</comment>
<dbReference type="InterPro" id="IPR003481">
    <property type="entry name" value="FliD_N"/>
</dbReference>
<evidence type="ECO:0000313" key="9">
    <source>
        <dbReference type="Proteomes" id="UP000503312"/>
    </source>
</evidence>
<dbReference type="EMBL" id="CP028942">
    <property type="protein sequence ID" value="QKM64290.1"/>
    <property type="molecule type" value="Genomic_DNA"/>
</dbReference>
<proteinExistence type="inferred from homology"/>
<dbReference type="GO" id="GO:0009421">
    <property type="term" value="C:bacterial-type flagellum filament cap"/>
    <property type="evidence" value="ECO:0007669"/>
    <property type="project" value="InterPro"/>
</dbReference>
<comment type="similarity">
    <text evidence="1 5">Belongs to the FliD family.</text>
</comment>
<evidence type="ECO:0000256" key="2">
    <source>
        <dbReference type="ARBA" id="ARBA00011255"/>
    </source>
</evidence>
<keyword evidence="3 5" id="KW-0175">Coiled coil</keyword>
<dbReference type="KEGG" id="ptrp:DCO17_02995"/>
<evidence type="ECO:0000313" key="8">
    <source>
        <dbReference type="EMBL" id="QKM64290.1"/>
    </source>
</evidence>
<feature type="domain" description="Flagellar hook-associated protein 2 N-terminal" evidence="6">
    <location>
        <begin position="16"/>
        <end position="111"/>
    </location>
</feature>
<keyword evidence="9" id="KW-1185">Reference proteome</keyword>
<dbReference type="AlphaFoldDB" id="A0A6M9PNL9"/>
<evidence type="ECO:0000256" key="5">
    <source>
        <dbReference type="RuleBase" id="RU362066"/>
    </source>
</evidence>
<dbReference type="GO" id="GO:0007155">
    <property type="term" value="P:cell adhesion"/>
    <property type="evidence" value="ECO:0007669"/>
    <property type="project" value="InterPro"/>
</dbReference>
<organism evidence="8 9">
    <name type="scientific">Polynucleobacter tropicus</name>
    <dbReference type="NCBI Taxonomy" id="1743174"/>
    <lineage>
        <taxon>Bacteria</taxon>
        <taxon>Pseudomonadati</taxon>
        <taxon>Pseudomonadota</taxon>
        <taxon>Betaproteobacteria</taxon>
        <taxon>Burkholderiales</taxon>
        <taxon>Burkholderiaceae</taxon>
        <taxon>Polynucleobacter</taxon>
    </lineage>
</organism>
<evidence type="ECO:0000259" key="6">
    <source>
        <dbReference type="Pfam" id="PF02465"/>
    </source>
</evidence>